<accession>A0ABD3VJT7</accession>
<reference evidence="1 2" key="1">
    <citation type="submission" date="2024-11" db="EMBL/GenBank/DDBJ databases">
        <title>Chromosome-level genome assembly of the freshwater bivalve Anodonta woodiana.</title>
        <authorList>
            <person name="Chen X."/>
        </authorList>
    </citation>
    <scope>NUCLEOTIDE SEQUENCE [LARGE SCALE GENOMIC DNA]</scope>
    <source>
        <strain evidence="1">MN2024</strain>
        <tissue evidence="1">Gills</tissue>
    </source>
</reference>
<comment type="caution">
    <text evidence="1">The sequence shown here is derived from an EMBL/GenBank/DDBJ whole genome shotgun (WGS) entry which is preliminary data.</text>
</comment>
<protein>
    <submittedName>
        <fullName evidence="1">Uncharacterized protein</fullName>
    </submittedName>
</protein>
<evidence type="ECO:0000313" key="2">
    <source>
        <dbReference type="Proteomes" id="UP001634394"/>
    </source>
</evidence>
<keyword evidence="2" id="KW-1185">Reference proteome</keyword>
<organism evidence="1 2">
    <name type="scientific">Sinanodonta woodiana</name>
    <name type="common">Chinese pond mussel</name>
    <name type="synonym">Anodonta woodiana</name>
    <dbReference type="NCBI Taxonomy" id="1069815"/>
    <lineage>
        <taxon>Eukaryota</taxon>
        <taxon>Metazoa</taxon>
        <taxon>Spiralia</taxon>
        <taxon>Lophotrochozoa</taxon>
        <taxon>Mollusca</taxon>
        <taxon>Bivalvia</taxon>
        <taxon>Autobranchia</taxon>
        <taxon>Heteroconchia</taxon>
        <taxon>Palaeoheterodonta</taxon>
        <taxon>Unionida</taxon>
        <taxon>Unionoidea</taxon>
        <taxon>Unionidae</taxon>
        <taxon>Unioninae</taxon>
        <taxon>Sinanodonta</taxon>
    </lineage>
</organism>
<dbReference type="EMBL" id="JBJQND010000012">
    <property type="protein sequence ID" value="KAL3860803.1"/>
    <property type="molecule type" value="Genomic_DNA"/>
</dbReference>
<dbReference type="AlphaFoldDB" id="A0ABD3VJT7"/>
<dbReference type="Proteomes" id="UP001634394">
    <property type="component" value="Unassembled WGS sequence"/>
</dbReference>
<evidence type="ECO:0000313" key="1">
    <source>
        <dbReference type="EMBL" id="KAL3860803.1"/>
    </source>
</evidence>
<name>A0ABD3VJT7_SINWO</name>
<gene>
    <name evidence="1" type="ORF">ACJMK2_010870</name>
</gene>
<proteinExistence type="predicted"/>
<sequence length="190" mass="20409">MTETLVAKSKTETRANKHYIDPGFFLPPRVKDKPSGGIASSLSSTLPSSSSIIVPQSSFSKGGPASYNNTCSTTLLSDPIPFASCEESATSCFSSTLSSVSGISVPPLPSVRENIVFSNNQTPSAPETRVNTAEEPYYRPLVIPPVPSLTDKLNAYISWIKESQDRLTDALKTALTHLLTIEGENKVTKE</sequence>